<dbReference type="VEuPathDB" id="VectorBase:CSON002814"/>
<dbReference type="EMBL" id="UFQS01000147">
    <property type="protein sequence ID" value="SSX00503.1"/>
    <property type="molecule type" value="Genomic_DNA"/>
</dbReference>
<dbReference type="Gene3D" id="2.30.42.10">
    <property type="match status" value="1"/>
</dbReference>
<keyword evidence="3" id="KW-0862">Zinc</keyword>
<feature type="region of interest" description="Disordered" evidence="4">
    <location>
        <begin position="254"/>
        <end position="314"/>
    </location>
</feature>
<reference evidence="6" key="1">
    <citation type="submission" date="2018-04" db="EMBL/GenBank/DDBJ databases">
        <authorList>
            <person name="Go L.Y."/>
            <person name="Mitchell J.A."/>
        </authorList>
    </citation>
    <scope>NUCLEOTIDE SEQUENCE</scope>
    <source>
        <tissue evidence="6">Whole organism</tissue>
    </source>
</reference>
<dbReference type="SMART" id="SM00228">
    <property type="entry name" value="PDZ"/>
    <property type="match status" value="1"/>
</dbReference>
<evidence type="ECO:0000259" key="5">
    <source>
        <dbReference type="PROSITE" id="PS50106"/>
    </source>
</evidence>
<feature type="domain" description="PDZ" evidence="5">
    <location>
        <begin position="4"/>
        <end position="86"/>
    </location>
</feature>
<dbReference type="OMA" id="DAGAKNY"/>
<dbReference type="GO" id="GO:0030036">
    <property type="term" value="P:actin cytoskeleton organization"/>
    <property type="evidence" value="ECO:0007669"/>
    <property type="project" value="TreeGrafter"/>
</dbReference>
<feature type="region of interest" description="Disordered" evidence="4">
    <location>
        <begin position="350"/>
        <end position="439"/>
    </location>
</feature>
<organism evidence="6">
    <name type="scientific">Culicoides sonorensis</name>
    <name type="common">Biting midge</name>
    <dbReference type="NCBI Taxonomy" id="179676"/>
    <lineage>
        <taxon>Eukaryota</taxon>
        <taxon>Metazoa</taxon>
        <taxon>Ecdysozoa</taxon>
        <taxon>Arthropoda</taxon>
        <taxon>Hexapoda</taxon>
        <taxon>Insecta</taxon>
        <taxon>Pterygota</taxon>
        <taxon>Neoptera</taxon>
        <taxon>Endopterygota</taxon>
        <taxon>Diptera</taxon>
        <taxon>Nematocera</taxon>
        <taxon>Chironomoidea</taxon>
        <taxon>Ceratopogonidae</taxon>
        <taxon>Ceratopogoninae</taxon>
        <taxon>Culicoides</taxon>
        <taxon>Monoculicoides</taxon>
    </lineage>
</organism>
<dbReference type="PROSITE" id="PS50106">
    <property type="entry name" value="PDZ"/>
    <property type="match status" value="1"/>
</dbReference>
<protein>
    <submittedName>
        <fullName evidence="6">CSON002814 protein</fullName>
    </submittedName>
</protein>
<evidence type="ECO:0000313" key="7">
    <source>
        <dbReference type="EMBL" id="SSX20883.1"/>
    </source>
</evidence>
<evidence type="ECO:0000256" key="2">
    <source>
        <dbReference type="ARBA" id="ARBA00022490"/>
    </source>
</evidence>
<comment type="subcellular location">
    <subcellularLocation>
        <location evidence="1">Cytoplasm</location>
    </subcellularLocation>
</comment>
<dbReference type="InterPro" id="IPR050604">
    <property type="entry name" value="PDZ-LIM_domain"/>
</dbReference>
<keyword evidence="2" id="KW-0963">Cytoplasm</keyword>
<gene>
    <name evidence="6" type="primary">CSON002814</name>
</gene>
<dbReference type="InterPro" id="IPR001478">
    <property type="entry name" value="PDZ"/>
</dbReference>
<dbReference type="GO" id="GO:0030018">
    <property type="term" value="C:Z disc"/>
    <property type="evidence" value="ECO:0007669"/>
    <property type="project" value="TreeGrafter"/>
</dbReference>
<dbReference type="InterPro" id="IPR036034">
    <property type="entry name" value="PDZ_sf"/>
</dbReference>
<dbReference type="GO" id="GO:0001725">
    <property type="term" value="C:stress fiber"/>
    <property type="evidence" value="ECO:0007669"/>
    <property type="project" value="TreeGrafter"/>
</dbReference>
<dbReference type="PANTHER" id="PTHR24214:SF38">
    <property type="entry name" value="PDZ AND LIM DOMAIN PROTEIN ZASP-RELATED"/>
    <property type="match status" value="1"/>
</dbReference>
<keyword evidence="3" id="KW-0479">Metal-binding</keyword>
<dbReference type="GO" id="GO:0061061">
    <property type="term" value="P:muscle structure development"/>
    <property type="evidence" value="ECO:0007669"/>
    <property type="project" value="TreeGrafter"/>
</dbReference>
<dbReference type="EMBL" id="UFQT01000147">
    <property type="protein sequence ID" value="SSX20883.1"/>
    <property type="molecule type" value="Genomic_DNA"/>
</dbReference>
<dbReference type="Pfam" id="PF00595">
    <property type="entry name" value="PDZ"/>
    <property type="match status" value="1"/>
</dbReference>
<feature type="compositionally biased region" description="Basic and acidic residues" evidence="4">
    <location>
        <begin position="358"/>
        <end position="388"/>
    </location>
</feature>
<feature type="compositionally biased region" description="Pro residues" evidence="4">
    <location>
        <begin position="285"/>
        <end position="294"/>
    </location>
</feature>
<feature type="compositionally biased region" description="Basic and acidic residues" evidence="4">
    <location>
        <begin position="396"/>
        <end position="432"/>
    </location>
</feature>
<name>A0A336KCG7_CULSO</name>
<dbReference type="PANTHER" id="PTHR24214">
    <property type="entry name" value="PDZ AND LIM DOMAIN PROTEIN ZASP"/>
    <property type="match status" value="1"/>
</dbReference>
<dbReference type="AlphaFoldDB" id="A0A336KCG7"/>
<dbReference type="GO" id="GO:0003779">
    <property type="term" value="F:actin binding"/>
    <property type="evidence" value="ECO:0007669"/>
    <property type="project" value="TreeGrafter"/>
</dbReference>
<accession>A0A336KCG7</accession>
<evidence type="ECO:0000256" key="4">
    <source>
        <dbReference type="SAM" id="MobiDB-lite"/>
    </source>
</evidence>
<evidence type="ECO:0000256" key="3">
    <source>
        <dbReference type="ARBA" id="ARBA00023038"/>
    </source>
</evidence>
<sequence length="579" mass="65647">MVVELKLCKTDNRKFGFRLVGGSDFETPLTVSMVLEGSVAEEAGMRVGDVVVRINDIPTIPLSHQEAHEVLTKAGNNFVVGVLRERDLTPCGASPCPTTASDPLDFAEDFRNEILSFPTDPALITDDHIAELMSGEAEVLRDHNVMGVNFKKLMPAAGVFKQSEVFQTINEEMRKSKQEREEEEKRWTTFLQKPNRPVPKDAHKHLTPRQSYRPKIVKQSKPRIAPEIIQLEEQMRSPSPMTVFPVHVPLAHETASPEPRFPQTEAEKPQTPVPEIKVEPEPEPEPQMPEPEPTPTITEAKKEETENTQEQDEFVKQLAQVQQQLEALSNLPTTIQATLDAITHQLTSLLHPPVSEIKVPRKVETPPKEEVPEPEPEKEPTPPPKEPEFDIPEEPNAEHLGPHSEQEFEQIQKEVEKHEEDWENKFEKREEPLQLTNDPKANLQAELKQKLKPKTEKRTKSAFGPLTPQQRPIFLKGRMWKRPEDAYNEDFIAEVISSQAELIKGTTLGQTYESPKLGYDARVNFLKYQKPEKDVSFIKNSETYKLIHGLDNQPTCGISNRPELVAAEADIKRCATPCQ</sequence>
<evidence type="ECO:0000313" key="6">
    <source>
        <dbReference type="EMBL" id="SSX00503.1"/>
    </source>
</evidence>
<dbReference type="GO" id="GO:0051371">
    <property type="term" value="F:muscle alpha-actinin binding"/>
    <property type="evidence" value="ECO:0007669"/>
    <property type="project" value="TreeGrafter"/>
</dbReference>
<reference evidence="7" key="2">
    <citation type="submission" date="2018-07" db="EMBL/GenBank/DDBJ databases">
        <authorList>
            <person name="Quirk P.G."/>
            <person name="Krulwich T.A."/>
        </authorList>
    </citation>
    <scope>NUCLEOTIDE SEQUENCE</scope>
</reference>
<dbReference type="GO" id="GO:0031941">
    <property type="term" value="C:filamentous actin"/>
    <property type="evidence" value="ECO:0007669"/>
    <property type="project" value="TreeGrafter"/>
</dbReference>
<evidence type="ECO:0000256" key="1">
    <source>
        <dbReference type="ARBA" id="ARBA00004496"/>
    </source>
</evidence>
<proteinExistence type="predicted"/>
<dbReference type="SUPFAM" id="SSF50156">
    <property type="entry name" value="PDZ domain-like"/>
    <property type="match status" value="1"/>
</dbReference>
<dbReference type="GO" id="GO:0005912">
    <property type="term" value="C:adherens junction"/>
    <property type="evidence" value="ECO:0007669"/>
    <property type="project" value="TreeGrafter"/>
</dbReference>
<keyword evidence="3" id="KW-0440">LIM domain</keyword>